<organism evidence="1 2">
    <name type="scientific">Spirodela intermedia</name>
    <name type="common">Intermediate duckweed</name>
    <dbReference type="NCBI Taxonomy" id="51605"/>
    <lineage>
        <taxon>Eukaryota</taxon>
        <taxon>Viridiplantae</taxon>
        <taxon>Streptophyta</taxon>
        <taxon>Embryophyta</taxon>
        <taxon>Tracheophyta</taxon>
        <taxon>Spermatophyta</taxon>
        <taxon>Magnoliopsida</taxon>
        <taxon>Liliopsida</taxon>
        <taxon>Araceae</taxon>
        <taxon>Lemnoideae</taxon>
        <taxon>Spirodela</taxon>
    </lineage>
</organism>
<gene>
    <name evidence="1" type="ORF">SI8410_18021716</name>
</gene>
<dbReference type="EMBL" id="LR746281">
    <property type="protein sequence ID" value="CAA7411038.1"/>
    <property type="molecule type" value="Genomic_DNA"/>
</dbReference>
<dbReference type="AlphaFoldDB" id="A0A7I8LNZ0"/>
<protein>
    <submittedName>
        <fullName evidence="1">Uncharacterized protein</fullName>
    </submittedName>
</protein>
<evidence type="ECO:0000313" key="2">
    <source>
        <dbReference type="Proteomes" id="UP000663760"/>
    </source>
</evidence>
<accession>A0A7I8LNZ0</accession>
<reference evidence="1" key="1">
    <citation type="submission" date="2020-02" db="EMBL/GenBank/DDBJ databases">
        <authorList>
            <person name="Scholz U."/>
            <person name="Mascher M."/>
            <person name="Fiebig A."/>
        </authorList>
    </citation>
    <scope>NUCLEOTIDE SEQUENCE</scope>
</reference>
<sequence length="33" mass="4020">MDLNLFLCLDFKYYLYFSKKKLGNSSNWDCVHL</sequence>
<proteinExistence type="predicted"/>
<dbReference type="Proteomes" id="UP000663760">
    <property type="component" value="Chromosome 18"/>
</dbReference>
<name>A0A7I8LNZ0_SPIIN</name>
<evidence type="ECO:0000313" key="1">
    <source>
        <dbReference type="EMBL" id="CAA7411038.1"/>
    </source>
</evidence>
<keyword evidence="2" id="KW-1185">Reference proteome</keyword>